<name>A0A9N9A0C0_9GLOM</name>
<reference evidence="6" key="1">
    <citation type="submission" date="2021-06" db="EMBL/GenBank/DDBJ databases">
        <authorList>
            <person name="Kallberg Y."/>
            <person name="Tangrot J."/>
            <person name="Rosling A."/>
        </authorList>
    </citation>
    <scope>NUCLEOTIDE SEQUENCE</scope>
    <source>
        <strain evidence="6">FL966</strain>
    </source>
</reference>
<dbReference type="FunFam" id="3.30.63.20:FF:000001">
    <property type="entry name" value="40S ribosomal protein S25"/>
    <property type="match status" value="1"/>
</dbReference>
<evidence type="ECO:0000256" key="3">
    <source>
        <dbReference type="ARBA" id="ARBA00023274"/>
    </source>
</evidence>
<dbReference type="Pfam" id="PF03297">
    <property type="entry name" value="Ribosomal_S25"/>
    <property type="match status" value="1"/>
</dbReference>
<evidence type="ECO:0000256" key="2">
    <source>
        <dbReference type="ARBA" id="ARBA00022980"/>
    </source>
</evidence>
<evidence type="ECO:0000256" key="1">
    <source>
        <dbReference type="ARBA" id="ARBA00009106"/>
    </source>
</evidence>
<dbReference type="AlphaFoldDB" id="A0A9N9A0C0"/>
<accession>A0A9N9A0C0</accession>
<sequence length="140" mass="15541">MLQYVFGRGHPGYPTKDAGVLLPYRAEFSFLAAKTAKEKAAKPSSGKNKKKKWSKGKVKDKANNAVVLDKATYDKLQKEVPTYKLITPAVLVDRLRINGSLARIAIRELEEKGSIRKISTHSSLPIYTRATAAIDKPDEK</sequence>
<evidence type="ECO:0000313" key="6">
    <source>
        <dbReference type="EMBL" id="CAG8512627.1"/>
    </source>
</evidence>
<dbReference type="Gene3D" id="3.30.63.20">
    <property type="match status" value="1"/>
</dbReference>
<keyword evidence="2 4" id="KW-0689">Ribosomal protein</keyword>
<dbReference type="GO" id="GO:1990904">
    <property type="term" value="C:ribonucleoprotein complex"/>
    <property type="evidence" value="ECO:0007669"/>
    <property type="project" value="UniProtKB-KW"/>
</dbReference>
<dbReference type="PANTHER" id="PTHR12850">
    <property type="entry name" value="40S RIBOSOMAL PROTEIN S25"/>
    <property type="match status" value="1"/>
</dbReference>
<feature type="region of interest" description="Disordered" evidence="5">
    <location>
        <begin position="36"/>
        <end position="59"/>
    </location>
</feature>
<evidence type="ECO:0000256" key="4">
    <source>
        <dbReference type="RuleBase" id="RU366057"/>
    </source>
</evidence>
<comment type="caution">
    <text evidence="6">The sequence shown here is derived from an EMBL/GenBank/DDBJ whole genome shotgun (WGS) entry which is preliminary data.</text>
</comment>
<proteinExistence type="inferred from homology"/>
<dbReference type="EMBL" id="CAJVQA010001394">
    <property type="protein sequence ID" value="CAG8512627.1"/>
    <property type="molecule type" value="Genomic_DNA"/>
</dbReference>
<dbReference type="OrthoDB" id="10263513at2759"/>
<dbReference type="GO" id="GO:0005840">
    <property type="term" value="C:ribosome"/>
    <property type="evidence" value="ECO:0007669"/>
    <property type="project" value="UniProtKB-KW"/>
</dbReference>
<evidence type="ECO:0000313" key="7">
    <source>
        <dbReference type="Proteomes" id="UP000789759"/>
    </source>
</evidence>
<organism evidence="6 7">
    <name type="scientific">Cetraspora pellucida</name>
    <dbReference type="NCBI Taxonomy" id="1433469"/>
    <lineage>
        <taxon>Eukaryota</taxon>
        <taxon>Fungi</taxon>
        <taxon>Fungi incertae sedis</taxon>
        <taxon>Mucoromycota</taxon>
        <taxon>Glomeromycotina</taxon>
        <taxon>Glomeromycetes</taxon>
        <taxon>Diversisporales</taxon>
        <taxon>Gigasporaceae</taxon>
        <taxon>Cetraspora</taxon>
    </lineage>
</organism>
<evidence type="ECO:0000256" key="5">
    <source>
        <dbReference type="SAM" id="MobiDB-lite"/>
    </source>
</evidence>
<dbReference type="Proteomes" id="UP000789759">
    <property type="component" value="Unassembled WGS sequence"/>
</dbReference>
<keyword evidence="7" id="KW-1185">Reference proteome</keyword>
<gene>
    <name evidence="6" type="ORF">CPELLU_LOCUS2990</name>
</gene>
<keyword evidence="3 4" id="KW-0687">Ribonucleoprotein</keyword>
<comment type="similarity">
    <text evidence="1 4">Belongs to the eukaryotic ribosomal protein eS25 family.</text>
</comment>
<dbReference type="InterPro" id="IPR004977">
    <property type="entry name" value="Ribosomal_eS25"/>
</dbReference>
<protein>
    <recommendedName>
        <fullName evidence="4">40S ribosomal protein S25</fullName>
    </recommendedName>
</protein>
<feature type="compositionally biased region" description="Basic residues" evidence="5">
    <location>
        <begin position="47"/>
        <end position="56"/>
    </location>
</feature>